<evidence type="ECO:0008006" key="4">
    <source>
        <dbReference type="Google" id="ProtNLM"/>
    </source>
</evidence>
<reference evidence="2 3" key="1">
    <citation type="submission" date="2023-06" db="EMBL/GenBank/DDBJ databases">
        <authorList>
            <person name="Ye Y.-Q."/>
            <person name="Du Z.-J."/>
        </authorList>
    </citation>
    <scope>NUCLEOTIDE SEQUENCE [LARGE SCALE GENOMIC DNA]</scope>
    <source>
        <strain evidence="2 3">SDUM287046</strain>
    </source>
</reference>
<proteinExistence type="predicted"/>
<dbReference type="SUPFAM" id="SSF56925">
    <property type="entry name" value="OMPA-like"/>
    <property type="match status" value="1"/>
</dbReference>
<comment type="caution">
    <text evidence="2">The sequence shown here is derived from an EMBL/GenBank/DDBJ whole genome shotgun (WGS) entry which is preliminary data.</text>
</comment>
<dbReference type="RefSeq" id="WP_290254128.1">
    <property type="nucleotide sequence ID" value="NZ_JAUGQQ010000003.1"/>
</dbReference>
<dbReference type="InterPro" id="IPR011250">
    <property type="entry name" value="OMP/PagP_B-barrel"/>
</dbReference>
<feature type="chain" id="PRO_5046391071" description="Outer membrane protein beta-barrel domain-containing protein" evidence="1">
    <location>
        <begin position="21"/>
        <end position="165"/>
    </location>
</feature>
<sequence length="165" mass="18048">MKKIICGISFILLSSLCTTAQTDMRIGAMLGYGSEIESVGIGVVGEIPLFESFTIAPSFVYFFPRDHVFVKTSIFEINGNVNYYFMELESFAFYGLGGINYTNVKVKADGFGLGDYSESDGKIGANIGGGATFNFGKNWVPFAELKYVISDFDQLVINAGIKFNI</sequence>
<organism evidence="2 3">
    <name type="scientific">Aequorivita aurantiaca</name>
    <dbReference type="NCBI Taxonomy" id="3053356"/>
    <lineage>
        <taxon>Bacteria</taxon>
        <taxon>Pseudomonadati</taxon>
        <taxon>Bacteroidota</taxon>
        <taxon>Flavobacteriia</taxon>
        <taxon>Flavobacteriales</taxon>
        <taxon>Flavobacteriaceae</taxon>
        <taxon>Aequorivita</taxon>
    </lineage>
</organism>
<keyword evidence="1" id="KW-0732">Signal</keyword>
<protein>
    <recommendedName>
        <fullName evidence="4">Outer membrane protein beta-barrel domain-containing protein</fullName>
    </recommendedName>
</protein>
<evidence type="ECO:0000313" key="2">
    <source>
        <dbReference type="EMBL" id="MDN3724035.1"/>
    </source>
</evidence>
<name>A0ABT8DFB1_9FLAO</name>
<dbReference type="Gene3D" id="2.40.160.20">
    <property type="match status" value="1"/>
</dbReference>
<gene>
    <name evidence="2" type="ORF">QRD02_06545</name>
</gene>
<evidence type="ECO:0000313" key="3">
    <source>
        <dbReference type="Proteomes" id="UP001244787"/>
    </source>
</evidence>
<dbReference type="EMBL" id="JAUGQQ010000003">
    <property type="protein sequence ID" value="MDN3724035.1"/>
    <property type="molecule type" value="Genomic_DNA"/>
</dbReference>
<feature type="signal peptide" evidence="1">
    <location>
        <begin position="1"/>
        <end position="20"/>
    </location>
</feature>
<dbReference type="Proteomes" id="UP001244787">
    <property type="component" value="Unassembled WGS sequence"/>
</dbReference>
<accession>A0ABT8DFB1</accession>
<keyword evidence="3" id="KW-1185">Reference proteome</keyword>
<evidence type="ECO:0000256" key="1">
    <source>
        <dbReference type="SAM" id="SignalP"/>
    </source>
</evidence>